<accession>A0A6P4ZD37</accession>
<protein>
    <recommendedName>
        <fullName evidence="2">Small ribosomal subunit protein bS6m</fullName>
    </recommendedName>
    <alternativeName>
        <fullName evidence="3">28S ribosomal protein S6, mitochondrial</fullName>
    </alternativeName>
</protein>
<dbReference type="Pfam" id="PF01250">
    <property type="entry name" value="Ribosomal_S6"/>
    <property type="match status" value="1"/>
</dbReference>
<evidence type="ECO:0000256" key="4">
    <source>
        <dbReference type="SAM" id="MobiDB-lite"/>
    </source>
</evidence>
<dbReference type="GO" id="GO:0003735">
    <property type="term" value="F:structural constituent of ribosome"/>
    <property type="evidence" value="ECO:0007669"/>
    <property type="project" value="InterPro"/>
</dbReference>
<evidence type="ECO:0000256" key="2">
    <source>
        <dbReference type="ARBA" id="ARBA00035170"/>
    </source>
</evidence>
<dbReference type="Gene3D" id="3.30.70.60">
    <property type="match status" value="1"/>
</dbReference>
<proteinExistence type="inferred from homology"/>
<dbReference type="OrthoDB" id="268530at2759"/>
<dbReference type="GO" id="GO:0006412">
    <property type="term" value="P:translation"/>
    <property type="evidence" value="ECO:0007669"/>
    <property type="project" value="InterPro"/>
</dbReference>
<keyword evidence="5" id="KW-1185">Reference proteome</keyword>
<feature type="compositionally biased region" description="Basic and acidic residues" evidence="4">
    <location>
        <begin position="152"/>
        <end position="170"/>
    </location>
</feature>
<dbReference type="PANTHER" id="PTHR21011">
    <property type="entry name" value="MITOCHONDRIAL 28S RIBOSOMAL PROTEIN S6"/>
    <property type="match status" value="1"/>
</dbReference>
<dbReference type="InterPro" id="IPR014717">
    <property type="entry name" value="Transl_elong_EF1B/ribsomal_bS6"/>
</dbReference>
<feature type="region of interest" description="Disordered" evidence="4">
    <location>
        <begin position="147"/>
        <end position="170"/>
    </location>
</feature>
<dbReference type="NCBIfam" id="TIGR00166">
    <property type="entry name" value="S6"/>
    <property type="match status" value="1"/>
</dbReference>
<dbReference type="GO" id="GO:0005763">
    <property type="term" value="C:mitochondrial small ribosomal subunit"/>
    <property type="evidence" value="ECO:0007669"/>
    <property type="project" value="TreeGrafter"/>
</dbReference>
<dbReference type="Proteomes" id="UP000515135">
    <property type="component" value="Unplaced"/>
</dbReference>
<dbReference type="InterPro" id="IPR000529">
    <property type="entry name" value="Ribosomal_bS6"/>
</dbReference>
<dbReference type="KEGG" id="bbel:109481172"/>
<dbReference type="RefSeq" id="XP_019639235.1">
    <property type="nucleotide sequence ID" value="XM_019783676.1"/>
</dbReference>
<evidence type="ECO:0000313" key="5">
    <source>
        <dbReference type="Proteomes" id="UP000515135"/>
    </source>
</evidence>
<dbReference type="AlphaFoldDB" id="A0A6P4ZD37"/>
<dbReference type="SUPFAM" id="SSF54995">
    <property type="entry name" value="Ribosomal protein S6"/>
    <property type="match status" value="1"/>
</dbReference>
<dbReference type="GeneID" id="109481172"/>
<dbReference type="InterPro" id="IPR035980">
    <property type="entry name" value="Ribosomal_bS6_sf"/>
</dbReference>
<evidence type="ECO:0000256" key="1">
    <source>
        <dbReference type="ARBA" id="ARBA00009512"/>
    </source>
</evidence>
<organism evidence="5 6">
    <name type="scientific">Branchiostoma belcheri</name>
    <name type="common">Amphioxus</name>
    <dbReference type="NCBI Taxonomy" id="7741"/>
    <lineage>
        <taxon>Eukaryota</taxon>
        <taxon>Metazoa</taxon>
        <taxon>Chordata</taxon>
        <taxon>Cephalochordata</taxon>
        <taxon>Leptocardii</taxon>
        <taxon>Amphioxiformes</taxon>
        <taxon>Branchiostomatidae</taxon>
        <taxon>Branchiostoma</taxon>
    </lineage>
</organism>
<dbReference type="GO" id="GO:0070181">
    <property type="term" value="F:small ribosomal subunit rRNA binding"/>
    <property type="evidence" value="ECO:0007669"/>
    <property type="project" value="TreeGrafter"/>
</dbReference>
<dbReference type="CDD" id="cd15465">
    <property type="entry name" value="bS6_mito"/>
    <property type="match status" value="1"/>
</dbReference>
<sequence length="170" mass="20010">MPRYELVMITKALERPETVTVVKRAVQSLLEKGGVVRQIENLGERKLPYIMRAHSENFTQGRYFVVEFDGPTTLVSSMTQLLNQDLDIIRPNIIKKEVKLFPDPPCPGMVTKEPNYYSPNPSAWFGAEDVKLEKFVKKDKRLKVMKEKRKERRELQKQQEKEKREMQKMQ</sequence>
<reference evidence="6" key="1">
    <citation type="submission" date="2025-08" db="UniProtKB">
        <authorList>
            <consortium name="RefSeq"/>
        </authorList>
    </citation>
    <scope>IDENTIFICATION</scope>
    <source>
        <tissue evidence="6">Gonad</tissue>
    </source>
</reference>
<comment type="similarity">
    <text evidence="1">Belongs to the bacterial ribosomal protein bS6 family.</text>
</comment>
<dbReference type="PANTHER" id="PTHR21011:SF1">
    <property type="entry name" value="SMALL RIBOSOMAL SUBUNIT PROTEIN BS6M"/>
    <property type="match status" value="1"/>
</dbReference>
<evidence type="ECO:0000313" key="6">
    <source>
        <dbReference type="RefSeq" id="XP_019639235.1"/>
    </source>
</evidence>
<gene>
    <name evidence="6" type="primary">LOC109481172</name>
</gene>
<name>A0A6P4ZD37_BRABE</name>
<evidence type="ECO:0000256" key="3">
    <source>
        <dbReference type="ARBA" id="ARBA00035365"/>
    </source>
</evidence>